<evidence type="ECO:0000256" key="1">
    <source>
        <dbReference type="ARBA" id="ARBA00004109"/>
    </source>
</evidence>
<dbReference type="PROSITE" id="PS50102">
    <property type="entry name" value="RRM"/>
    <property type="match status" value="2"/>
</dbReference>
<keyword evidence="6" id="KW-0677">Repeat</keyword>
<organism evidence="20 21">
    <name type="scientific">Ardeotis kori</name>
    <dbReference type="NCBI Taxonomy" id="89386"/>
    <lineage>
        <taxon>Eukaryota</taxon>
        <taxon>Metazoa</taxon>
        <taxon>Chordata</taxon>
        <taxon>Craniata</taxon>
        <taxon>Vertebrata</taxon>
        <taxon>Euteleostomi</taxon>
        <taxon>Archelosauria</taxon>
        <taxon>Archosauria</taxon>
        <taxon>Dinosauria</taxon>
        <taxon>Saurischia</taxon>
        <taxon>Theropoda</taxon>
        <taxon>Coelurosauria</taxon>
        <taxon>Aves</taxon>
        <taxon>Neognathae</taxon>
        <taxon>Neoaves</taxon>
        <taxon>Otidimorphae</taxon>
        <taxon>Otidiformes</taxon>
        <taxon>Otididae</taxon>
        <taxon>Ardeotis</taxon>
    </lineage>
</organism>
<evidence type="ECO:0000256" key="14">
    <source>
        <dbReference type="ARBA" id="ARBA00057166"/>
    </source>
</evidence>
<comment type="function">
    <text evidence="14">May play a role in transcription or may interact with other nuclear matrix proteins to form the internal fibrogranular network. In association with the SFPQ-NONO heteromer may play a role in nuclear retention of defective RNAs. Plays a role in the regulation of DNA virus-mediated innate immune response by assembling into the HDP-RNP complex, a complex that serves as a platform for IRF3 phosphorylation and subsequent innate immune response activation through the cGAS-STING pathway. Binds to N6-methyladenosine (m6A)-containing mRNAs and contributes to MYC stability by binding to m6A-containing MYC mRNAs. May bind to specific miRNA hairpins.</text>
</comment>
<dbReference type="AlphaFoldDB" id="A0A7K8KLH5"/>
<evidence type="ECO:0000256" key="15">
    <source>
        <dbReference type="ARBA" id="ARBA00070116"/>
    </source>
</evidence>
<evidence type="ECO:0000259" key="19">
    <source>
        <dbReference type="PROSITE" id="PS50171"/>
    </source>
</evidence>
<dbReference type="GO" id="GO:0003723">
    <property type="term" value="F:RNA binding"/>
    <property type="evidence" value="ECO:0007669"/>
    <property type="project" value="UniProtKB-UniRule"/>
</dbReference>
<dbReference type="InterPro" id="IPR035979">
    <property type="entry name" value="RBD_domain_sf"/>
</dbReference>
<keyword evidence="12" id="KW-0007">Acetylation</keyword>
<dbReference type="PROSITE" id="PS50171">
    <property type="entry name" value="ZF_MATRIN"/>
    <property type="match status" value="1"/>
</dbReference>
<evidence type="ECO:0000256" key="13">
    <source>
        <dbReference type="ARBA" id="ARBA00023242"/>
    </source>
</evidence>
<evidence type="ECO:0000256" key="11">
    <source>
        <dbReference type="ARBA" id="ARBA00022884"/>
    </source>
</evidence>
<keyword evidence="21" id="KW-1185">Reference proteome</keyword>
<keyword evidence="11 16" id="KW-0694">RNA-binding</keyword>
<evidence type="ECO:0000256" key="8">
    <source>
        <dbReference type="ARBA" id="ARBA00022833"/>
    </source>
</evidence>
<feature type="compositionally biased region" description="Basic and acidic residues" evidence="17">
    <location>
        <begin position="469"/>
        <end position="485"/>
    </location>
</feature>
<keyword evidence="7" id="KW-0863">Zinc-finger</keyword>
<protein>
    <recommendedName>
        <fullName evidence="15">Matrin-3</fullName>
    </recommendedName>
</protein>
<keyword evidence="4" id="KW-0399">Innate immunity</keyword>
<feature type="region of interest" description="Disordered" evidence="17">
    <location>
        <begin position="466"/>
        <end position="485"/>
    </location>
</feature>
<comment type="subcellular location">
    <subcellularLocation>
        <location evidence="1">Nucleus matrix</location>
    </subcellularLocation>
</comment>
<dbReference type="FunFam" id="3.30.70.330:FF:000149">
    <property type="entry name" value="matrin-3 isoform X2"/>
    <property type="match status" value="1"/>
</dbReference>
<dbReference type="SUPFAM" id="SSF54928">
    <property type="entry name" value="RNA-binding domain, RBD"/>
    <property type="match status" value="2"/>
</dbReference>
<evidence type="ECO:0000256" key="9">
    <source>
        <dbReference type="ARBA" id="ARBA00022843"/>
    </source>
</evidence>
<dbReference type="GO" id="GO:0016363">
    <property type="term" value="C:nuclear matrix"/>
    <property type="evidence" value="ECO:0007669"/>
    <property type="project" value="UniProtKB-SubCell"/>
</dbReference>
<evidence type="ECO:0000256" key="6">
    <source>
        <dbReference type="ARBA" id="ARBA00022737"/>
    </source>
</evidence>
<feature type="non-terminal residue" evidence="20">
    <location>
        <position position="1"/>
    </location>
</feature>
<feature type="compositionally biased region" description="Basic and acidic residues" evidence="17">
    <location>
        <begin position="820"/>
        <end position="836"/>
    </location>
</feature>
<feature type="compositionally biased region" description="Basic and acidic residues" evidence="17">
    <location>
        <begin position="148"/>
        <end position="188"/>
    </location>
</feature>
<evidence type="ECO:0000256" key="2">
    <source>
        <dbReference type="ARBA" id="ARBA00022499"/>
    </source>
</evidence>
<dbReference type="FunFam" id="3.30.70.330:FF:000151">
    <property type="entry name" value="matrin-3 isoform X1"/>
    <property type="match status" value="1"/>
</dbReference>
<keyword evidence="9" id="KW-0832">Ubl conjugation</keyword>
<dbReference type="Gene3D" id="3.30.70.330">
    <property type="match status" value="2"/>
</dbReference>
<evidence type="ECO:0000256" key="5">
    <source>
        <dbReference type="ARBA" id="ARBA00022723"/>
    </source>
</evidence>
<dbReference type="PANTHER" id="PTHR15592">
    <property type="entry name" value="MATRIN 3/NUCLEAR PROTEIN 220-RELATED"/>
    <property type="match status" value="1"/>
</dbReference>
<keyword evidence="13" id="KW-0539">Nucleus</keyword>
<sequence length="903" mass="101430">MSKSFQHFFLSRDSQGHGRDLSAGIFFLAAATQSLNMPASLGRMNQGTARLASLMNLGMSSSLNQQGSHSALSSGSTSSHNLQSIFNIGSRGPLPLSSQHRGDADQATNILASFGLSARDLDELSRYPEDKITPENLPQILLQLKRRRAEEGYGRDGRSSTREPPYRVPRDDWEEKRHFRRDSFDDRGPSLNPVVDYDHGSRSQESGYYDRMDYEDDRLRDGERCRDESFYGETSHNYHKFDSEYDRMGRGPGPERSLFEKKRGAPPNSNIEDFHGFLPKGYPHLCSICDMPVHSNKEWNHHINGATHSRRCQLLLEIYPEWNPDSDSGHGMGDPFMLQQSTNFFPGILGPPPPPFHLGGPFFGPRGAGNGNMQGPRHMQKGRVETSRVVHIMDFQRGKNLRYQLLQLVEPFGIITNHLILNKINEAFIEMSTTEDAQAAVEYYSTTPALVFGKPVRVHLSQKYKRIKKPEGKPDQKTEPPKPELGRVIHLSNLPHSGYSDNAVLKLAEPYGKIKNYILMRMKSQAFIEMETREDALAMVEHCANKALWFQGRCVKVDLSEKYKKLVLRIPNKGVDFFKKDKTRKRTYSPDSKDSPSDKKAKPDATQKPESGSVEEKVKEEKQDDAAEPSGAKSSEQADQDEPSLLLESEDELLVDEEEAAALLESGSSAGDDADVANLTDVTTEEKKDTAFFVTVKIEGNVVANPATKKKLKKRYVGGFPRSMEGFVTLDEVGDEEDSDHQIFFKSGLALKAAAKNDDSLAEIKVDKIEEPEQENEALENGTKTEDNLKAETVEVSDTTTTAQDTEKNAPENTDTQDEQETKNVPEKPLVPDEFRIGPYQPNVPVGVNYVVPKTGFYCKLCSLFYTNEDVAKKTHCSSLPHYQKLKKILDKMAEDHRQKKEA</sequence>
<accession>A0A7K8KLH5</accession>
<keyword evidence="8" id="KW-0862">Zinc</keyword>
<evidence type="ECO:0000256" key="7">
    <source>
        <dbReference type="ARBA" id="ARBA00022771"/>
    </source>
</evidence>
<feature type="compositionally biased region" description="Basic and acidic residues" evidence="17">
    <location>
        <begin position="783"/>
        <end position="793"/>
    </location>
</feature>
<gene>
    <name evidence="20" type="primary">Matr3</name>
    <name evidence="20" type="ORF">ARDKOR_R10212</name>
</gene>
<evidence type="ECO:0000313" key="20">
    <source>
        <dbReference type="EMBL" id="NXE17927.1"/>
    </source>
</evidence>
<feature type="region of interest" description="Disordered" evidence="17">
    <location>
        <begin position="148"/>
        <end position="207"/>
    </location>
</feature>
<evidence type="ECO:0000313" key="21">
    <source>
        <dbReference type="Proteomes" id="UP000560386"/>
    </source>
</evidence>
<dbReference type="GO" id="GO:0045087">
    <property type="term" value="P:innate immune response"/>
    <property type="evidence" value="ECO:0007669"/>
    <property type="project" value="UniProtKB-KW"/>
</dbReference>
<feature type="domain" description="Matrin-type" evidence="19">
    <location>
        <begin position="857"/>
        <end position="888"/>
    </location>
</feature>
<evidence type="ECO:0000256" key="16">
    <source>
        <dbReference type="PROSITE-ProRule" id="PRU00176"/>
    </source>
</evidence>
<feature type="compositionally biased region" description="Basic and acidic residues" evidence="17">
    <location>
        <begin position="591"/>
        <end position="607"/>
    </location>
</feature>
<keyword evidence="3" id="KW-0597">Phosphoprotein</keyword>
<evidence type="ECO:0000256" key="10">
    <source>
        <dbReference type="ARBA" id="ARBA00022859"/>
    </source>
</evidence>
<dbReference type="CDD" id="cd12715">
    <property type="entry name" value="RRM2_MATR3"/>
    <property type="match status" value="1"/>
</dbReference>
<reference evidence="20 21" key="1">
    <citation type="submission" date="2019-09" db="EMBL/GenBank/DDBJ databases">
        <title>Bird 10,000 Genomes (B10K) Project - Family phase.</title>
        <authorList>
            <person name="Zhang G."/>
        </authorList>
    </citation>
    <scope>NUCLEOTIDE SEQUENCE [LARGE SCALE GENOMIC DNA]</scope>
    <source>
        <strain evidence="20">B10K-CU-031-01</strain>
        <tissue evidence="20">Muscle</tissue>
    </source>
</reference>
<dbReference type="Proteomes" id="UP000560386">
    <property type="component" value="Unassembled WGS sequence"/>
</dbReference>
<keyword evidence="5" id="KW-0479">Metal-binding</keyword>
<evidence type="ECO:0000256" key="12">
    <source>
        <dbReference type="ARBA" id="ARBA00022990"/>
    </source>
</evidence>
<evidence type="ECO:0000256" key="3">
    <source>
        <dbReference type="ARBA" id="ARBA00022553"/>
    </source>
</evidence>
<dbReference type="InterPro" id="IPR000690">
    <property type="entry name" value="Matrin/U1-C_Znf_C2H2"/>
</dbReference>
<dbReference type="InterPro" id="IPR012677">
    <property type="entry name" value="Nucleotide-bd_a/b_plait_sf"/>
</dbReference>
<dbReference type="CDD" id="cd12714">
    <property type="entry name" value="RRM1_MATR3"/>
    <property type="match status" value="1"/>
</dbReference>
<dbReference type="InterPro" id="IPR000504">
    <property type="entry name" value="RRM_dom"/>
</dbReference>
<feature type="region of interest" description="Disordered" evidence="17">
    <location>
        <begin position="765"/>
        <end position="836"/>
    </location>
</feature>
<keyword evidence="2" id="KW-1017">Isopeptide bond</keyword>
<feature type="compositionally biased region" description="Basic and acidic residues" evidence="17">
    <location>
        <begin position="614"/>
        <end position="625"/>
    </location>
</feature>
<evidence type="ECO:0000259" key="18">
    <source>
        <dbReference type="PROSITE" id="PS50102"/>
    </source>
</evidence>
<dbReference type="SMART" id="SM00360">
    <property type="entry name" value="RRM"/>
    <property type="match status" value="2"/>
</dbReference>
<feature type="region of interest" description="Disordered" evidence="17">
    <location>
        <begin position="658"/>
        <end position="683"/>
    </location>
</feature>
<dbReference type="SMART" id="SM00451">
    <property type="entry name" value="ZnF_U1"/>
    <property type="match status" value="2"/>
</dbReference>
<feature type="non-terminal residue" evidence="20">
    <location>
        <position position="903"/>
    </location>
</feature>
<evidence type="ECO:0000256" key="4">
    <source>
        <dbReference type="ARBA" id="ARBA00022588"/>
    </source>
</evidence>
<dbReference type="InterPro" id="IPR034930">
    <property type="entry name" value="MATR3_RRM2"/>
</dbReference>
<feature type="compositionally biased region" description="Basic and acidic residues" evidence="17">
    <location>
        <begin position="196"/>
        <end position="207"/>
    </location>
</feature>
<keyword evidence="10" id="KW-0391">Immunity</keyword>
<dbReference type="EMBL" id="VWPR01000016">
    <property type="protein sequence ID" value="NXE17927.1"/>
    <property type="molecule type" value="Genomic_DNA"/>
</dbReference>
<name>A0A7K8KLH5_9AVES</name>
<dbReference type="InterPro" id="IPR003604">
    <property type="entry name" value="Matrin/U1-like-C_Znf_C2H2"/>
</dbReference>
<feature type="compositionally biased region" description="Low complexity" evidence="17">
    <location>
        <begin position="661"/>
        <end position="671"/>
    </location>
</feature>
<proteinExistence type="predicted"/>
<dbReference type="GO" id="GO:0008270">
    <property type="term" value="F:zinc ion binding"/>
    <property type="evidence" value="ECO:0007669"/>
    <property type="project" value="UniProtKB-KW"/>
</dbReference>
<feature type="domain" description="RRM" evidence="18">
    <location>
        <begin position="388"/>
        <end position="463"/>
    </location>
</feature>
<evidence type="ECO:0000256" key="17">
    <source>
        <dbReference type="SAM" id="MobiDB-lite"/>
    </source>
</evidence>
<dbReference type="Pfam" id="PF13893">
    <property type="entry name" value="RRM_5"/>
    <property type="match status" value="2"/>
</dbReference>
<feature type="region of interest" description="Disordered" evidence="17">
    <location>
        <begin position="584"/>
        <end position="644"/>
    </location>
</feature>
<feature type="domain" description="RRM" evidence="18">
    <location>
        <begin position="487"/>
        <end position="562"/>
    </location>
</feature>
<dbReference type="InterPro" id="IPR034928">
    <property type="entry name" value="MATR3_RRM1"/>
</dbReference>
<comment type="caution">
    <text evidence="20">The sequence shown here is derived from an EMBL/GenBank/DDBJ whole genome shotgun (WGS) entry which is preliminary data.</text>
</comment>